<reference evidence="3" key="1">
    <citation type="journal article" date="2016" name="Nature">
        <title>The genome of the seagrass Zostera marina reveals angiosperm adaptation to the sea.</title>
        <authorList>
            <person name="Olsen J.L."/>
            <person name="Rouze P."/>
            <person name="Verhelst B."/>
            <person name="Lin Y.-C."/>
            <person name="Bayer T."/>
            <person name="Collen J."/>
            <person name="Dattolo E."/>
            <person name="De Paoli E."/>
            <person name="Dittami S."/>
            <person name="Maumus F."/>
            <person name="Michel G."/>
            <person name="Kersting A."/>
            <person name="Lauritano C."/>
            <person name="Lohaus R."/>
            <person name="Toepel M."/>
            <person name="Tonon T."/>
            <person name="Vanneste K."/>
            <person name="Amirebrahimi M."/>
            <person name="Brakel J."/>
            <person name="Bostroem C."/>
            <person name="Chovatia M."/>
            <person name="Grimwood J."/>
            <person name="Jenkins J.W."/>
            <person name="Jueterbock A."/>
            <person name="Mraz A."/>
            <person name="Stam W.T."/>
            <person name="Tice H."/>
            <person name="Bornberg-Bauer E."/>
            <person name="Green P.J."/>
            <person name="Pearson G.A."/>
            <person name="Procaccini G."/>
            <person name="Duarte C.M."/>
            <person name="Schmutz J."/>
            <person name="Reusch T.B.H."/>
            <person name="Van de Peer Y."/>
        </authorList>
    </citation>
    <scope>NUCLEOTIDE SEQUENCE [LARGE SCALE GENOMIC DNA]</scope>
    <source>
        <strain evidence="3">cv. Finnish</strain>
    </source>
</reference>
<feature type="compositionally biased region" description="Polar residues" evidence="1">
    <location>
        <begin position="107"/>
        <end position="120"/>
    </location>
</feature>
<feature type="region of interest" description="Disordered" evidence="1">
    <location>
        <begin position="29"/>
        <end position="53"/>
    </location>
</feature>
<keyword evidence="3" id="KW-1185">Reference proteome</keyword>
<protein>
    <submittedName>
        <fullName evidence="2">Uncharacterized protein</fullName>
    </submittedName>
</protein>
<dbReference type="Pfam" id="PF12043">
    <property type="entry name" value="DUF3527"/>
    <property type="match status" value="2"/>
</dbReference>
<dbReference type="AlphaFoldDB" id="A0A0K9NS10"/>
<dbReference type="OrthoDB" id="1898655at2759"/>
<feature type="region of interest" description="Disordered" evidence="1">
    <location>
        <begin position="101"/>
        <end position="139"/>
    </location>
</feature>
<name>A0A0K9NS10_ZOSMR</name>
<comment type="caution">
    <text evidence="2">The sequence shown here is derived from an EMBL/GenBank/DDBJ whole genome shotgun (WGS) entry which is preliminary data.</text>
</comment>
<evidence type="ECO:0000313" key="2">
    <source>
        <dbReference type="EMBL" id="KMZ58765.1"/>
    </source>
</evidence>
<dbReference type="PANTHER" id="PTHR31390:SF12">
    <property type="entry name" value="PUTATIVE (DUF3527)-RELATED"/>
    <property type="match status" value="1"/>
</dbReference>
<dbReference type="PANTHER" id="PTHR31390">
    <property type="entry name" value="EXPRESSED PROTEIN"/>
    <property type="match status" value="1"/>
</dbReference>
<dbReference type="STRING" id="29655.A0A0K9NS10"/>
<gene>
    <name evidence="2" type="ORF">ZOSMA_74G01090</name>
</gene>
<sequence length="463" mass="51010">MEGEGNSIFPKASMSMSMSMLMKLQDRPTALKSTKSLKHSSSDHSTPLKYQQHGSRVEELVKYMSSVPAYLQLLDKGGSSNQEKALNVGVLNWSHLQTYKNAPINPPSSTQVTKTSINTDKTSESSDVPPVNCKPRSRSPLRRMLDPLLRQKTWNKTKQEAPSRVNIAVEAKPPASAAALDVTAAAATTRALLRVAWKNGYPLYTFSMNNTDILAATRRKPLFGDFECTYTFYYVHQIPNKTKRQTMLSNVVGKMNVKLKNDHQISSREFILVGSQLRPSSPLQPTYFIHDAQLAAVVIEKCQKRAESSNTDMLSSCSSSNSCGGGGGVHNLEDEEEANKPYRSVVVILPNHVHGSSEHGPGTPSSLIDRWRSGGFCDCGGWDLGCPLTILTEKAQKSGSQLFIQGAGSHDRIPEFNLIVFKEGLYTVEFHKSIAVLQAFSASIAILHDRQNARCISNHQSQQ</sequence>
<dbReference type="Proteomes" id="UP000036987">
    <property type="component" value="Unassembled WGS sequence"/>
</dbReference>
<organism evidence="2 3">
    <name type="scientific">Zostera marina</name>
    <name type="common">Eelgrass</name>
    <dbReference type="NCBI Taxonomy" id="29655"/>
    <lineage>
        <taxon>Eukaryota</taxon>
        <taxon>Viridiplantae</taxon>
        <taxon>Streptophyta</taxon>
        <taxon>Embryophyta</taxon>
        <taxon>Tracheophyta</taxon>
        <taxon>Spermatophyta</taxon>
        <taxon>Magnoliopsida</taxon>
        <taxon>Liliopsida</taxon>
        <taxon>Zosteraceae</taxon>
        <taxon>Zostera</taxon>
    </lineage>
</organism>
<dbReference type="OMA" id="MEMNQKS"/>
<evidence type="ECO:0000313" key="3">
    <source>
        <dbReference type="Proteomes" id="UP000036987"/>
    </source>
</evidence>
<dbReference type="EMBL" id="LFYR01001898">
    <property type="protein sequence ID" value="KMZ58765.1"/>
    <property type="molecule type" value="Genomic_DNA"/>
</dbReference>
<accession>A0A0K9NS10</accession>
<proteinExistence type="predicted"/>
<evidence type="ECO:0000256" key="1">
    <source>
        <dbReference type="SAM" id="MobiDB-lite"/>
    </source>
</evidence>
<dbReference type="InterPro" id="IPR021916">
    <property type="entry name" value="DUF3527"/>
</dbReference>